<dbReference type="Proteomes" id="UP001141259">
    <property type="component" value="Unassembled WGS sequence"/>
</dbReference>
<proteinExistence type="predicted"/>
<sequence>MSGDRKPGWWVLPMLWVESLVLAVLELFYLPLRFDGTLLPQWGADWPFPIAVLVAVLTTPLLVLWASDLQRGLLVSSSPLLVWLTALVVLGLFGPGGDVMLPNDWRSLALLAGGALPGALAVGASMGRNYVPKEMRRG</sequence>
<comment type="caution">
    <text evidence="2">The sequence shown here is derived from an EMBL/GenBank/DDBJ whole genome shotgun (WGS) entry which is preliminary data.</text>
</comment>
<evidence type="ECO:0000256" key="1">
    <source>
        <dbReference type="SAM" id="Phobius"/>
    </source>
</evidence>
<keyword evidence="3" id="KW-1185">Reference proteome</keyword>
<organism evidence="2 3">
    <name type="scientific">Umezawaea endophytica</name>
    <dbReference type="NCBI Taxonomy" id="1654476"/>
    <lineage>
        <taxon>Bacteria</taxon>
        <taxon>Bacillati</taxon>
        <taxon>Actinomycetota</taxon>
        <taxon>Actinomycetes</taxon>
        <taxon>Pseudonocardiales</taxon>
        <taxon>Pseudonocardiaceae</taxon>
        <taxon>Umezawaea</taxon>
    </lineage>
</organism>
<dbReference type="RefSeq" id="WP_259625291.1">
    <property type="nucleotide sequence ID" value="NZ_JANYMP010000011.1"/>
</dbReference>
<evidence type="ECO:0000313" key="3">
    <source>
        <dbReference type="Proteomes" id="UP001141259"/>
    </source>
</evidence>
<name>A0A9X3AHW7_9PSEU</name>
<gene>
    <name evidence="2" type="ORF">NZH93_23255</name>
</gene>
<dbReference type="AlphaFoldDB" id="A0A9X3AHW7"/>
<evidence type="ECO:0000313" key="2">
    <source>
        <dbReference type="EMBL" id="MCS7479790.1"/>
    </source>
</evidence>
<keyword evidence="1" id="KW-1133">Transmembrane helix</keyword>
<keyword evidence="1" id="KW-0812">Transmembrane</keyword>
<feature type="transmembrane region" description="Helical" evidence="1">
    <location>
        <begin position="73"/>
        <end position="93"/>
    </location>
</feature>
<protein>
    <submittedName>
        <fullName evidence="2">Uncharacterized protein</fullName>
    </submittedName>
</protein>
<feature type="transmembrane region" description="Helical" evidence="1">
    <location>
        <begin position="46"/>
        <end position="66"/>
    </location>
</feature>
<dbReference type="EMBL" id="JANYMP010000011">
    <property type="protein sequence ID" value="MCS7479790.1"/>
    <property type="molecule type" value="Genomic_DNA"/>
</dbReference>
<keyword evidence="1" id="KW-0472">Membrane</keyword>
<feature type="transmembrane region" description="Helical" evidence="1">
    <location>
        <begin position="12"/>
        <end position="34"/>
    </location>
</feature>
<reference evidence="2" key="1">
    <citation type="submission" date="2022-08" db="EMBL/GenBank/DDBJ databases">
        <authorList>
            <person name="Tistechok S."/>
            <person name="Samborskyy M."/>
            <person name="Roman I."/>
        </authorList>
    </citation>
    <scope>NUCLEOTIDE SEQUENCE</scope>
    <source>
        <strain evidence="2">DSM 103496</strain>
    </source>
</reference>
<accession>A0A9X3AHW7</accession>
<feature type="transmembrane region" description="Helical" evidence="1">
    <location>
        <begin position="105"/>
        <end position="127"/>
    </location>
</feature>